<organism evidence="1 2">
    <name type="scientific">Parthenolecanium corni</name>
    <dbReference type="NCBI Taxonomy" id="536013"/>
    <lineage>
        <taxon>Eukaryota</taxon>
        <taxon>Metazoa</taxon>
        <taxon>Ecdysozoa</taxon>
        <taxon>Arthropoda</taxon>
        <taxon>Hexapoda</taxon>
        <taxon>Insecta</taxon>
        <taxon>Pterygota</taxon>
        <taxon>Neoptera</taxon>
        <taxon>Paraneoptera</taxon>
        <taxon>Hemiptera</taxon>
        <taxon>Sternorrhyncha</taxon>
        <taxon>Coccoidea</taxon>
        <taxon>Coccidae</taxon>
        <taxon>Parthenolecanium</taxon>
    </lineage>
</organism>
<dbReference type="Proteomes" id="UP001367676">
    <property type="component" value="Unassembled WGS sequence"/>
</dbReference>
<protein>
    <submittedName>
        <fullName evidence="1">Uncharacterized protein</fullName>
    </submittedName>
</protein>
<proteinExistence type="predicted"/>
<dbReference type="EMBL" id="JBBCAQ010000022">
    <property type="protein sequence ID" value="KAK7590310.1"/>
    <property type="molecule type" value="Genomic_DNA"/>
</dbReference>
<evidence type="ECO:0000313" key="1">
    <source>
        <dbReference type="EMBL" id="KAK7590310.1"/>
    </source>
</evidence>
<accession>A0AAN9Y4V3</accession>
<evidence type="ECO:0000313" key="2">
    <source>
        <dbReference type="Proteomes" id="UP001367676"/>
    </source>
</evidence>
<keyword evidence="2" id="KW-1185">Reference proteome</keyword>
<name>A0AAN9Y4V3_9HEMI</name>
<gene>
    <name evidence="1" type="ORF">V9T40_001923</name>
</gene>
<comment type="caution">
    <text evidence="1">The sequence shown here is derived from an EMBL/GenBank/DDBJ whole genome shotgun (WGS) entry which is preliminary data.</text>
</comment>
<reference evidence="1 2" key="1">
    <citation type="submission" date="2024-03" db="EMBL/GenBank/DDBJ databases">
        <title>Adaptation during the transition from Ophiocordyceps entomopathogen to insect associate is accompanied by gene loss and intensified selection.</title>
        <authorList>
            <person name="Ward C.M."/>
            <person name="Onetto C.A."/>
            <person name="Borneman A.R."/>
        </authorList>
    </citation>
    <scope>NUCLEOTIDE SEQUENCE [LARGE SCALE GENOMIC DNA]</scope>
    <source>
        <strain evidence="1">AWRI1</strain>
        <tissue evidence="1">Single Adult Female</tissue>
    </source>
</reference>
<dbReference type="AlphaFoldDB" id="A0AAN9Y4V3"/>
<sequence length="462" mass="51676">MGERGDGDNLRKNLPFYQILEHVSCVVDHCCHSVVKETTTTTETATITAASGAGVATAMAAAGGTLPAYYNGIPNYFDQGLPAYKTTYPFYSAFSNTISPDLLSDYDINRQLANYAYQYNIPPTSLLNMYSLIHDTMPTLSPQSELAMLRSLAEAWKAEQLGYVQNYRHPLIDELNINQLYNYLPADYPRPYLNMLGSLDSRIPRLSDSTYSSIYKGIYDNVTSEYTSRAEYLNFALATSMRYMAFNYAANGQTTMPYDMSAYTNMLSIAPYHTSCDIPWFGYLDVSTYQQMSTLASLNGIRPGDLAQLYLHIQNMCPSYTNMDLYENLASIYKSEMMAMGIPNMPPFNNCNPLADVTPNTPIAPVDPLAAPLSTKEDYAYRNMYAMVNRSMPELSPYNYSKIVSQLQSYLPLECQAQNPVLANRLATNMRYSLGMAVEATINSPTDANEGRSTRLLNPDLK</sequence>